<dbReference type="GO" id="GO:1990544">
    <property type="term" value="P:mitochondrial ATP transmembrane transport"/>
    <property type="evidence" value="ECO:0007669"/>
    <property type="project" value="InterPro"/>
</dbReference>
<evidence type="ECO:0000256" key="11">
    <source>
        <dbReference type="ARBA" id="ARBA00023136"/>
    </source>
</evidence>
<evidence type="ECO:0000256" key="13">
    <source>
        <dbReference type="ARBA" id="ARBA00045250"/>
    </source>
</evidence>
<evidence type="ECO:0000256" key="7">
    <source>
        <dbReference type="ARBA" id="ARBA00022737"/>
    </source>
</evidence>
<evidence type="ECO:0000256" key="4">
    <source>
        <dbReference type="ARBA" id="ARBA00022448"/>
    </source>
</evidence>
<dbReference type="GO" id="GO:0005471">
    <property type="term" value="F:ATP:ADP antiporter activity"/>
    <property type="evidence" value="ECO:0007669"/>
    <property type="project" value="UniProtKB-UniRule"/>
</dbReference>
<proteinExistence type="inferred from homology"/>
<dbReference type="OrthoDB" id="270584at2759"/>
<gene>
    <name evidence="17" type="ORF">GUITHDRAFT_158243</name>
</gene>
<name>L1IXY1_GUITC</name>
<keyword evidence="6 14" id="KW-0812">Transmembrane</keyword>
<dbReference type="PANTHER" id="PTHR45635">
    <property type="entry name" value="ADP,ATP CARRIER PROTEIN 1-RELATED-RELATED"/>
    <property type="match status" value="1"/>
</dbReference>
<dbReference type="InterPro" id="IPR002113">
    <property type="entry name" value="ADT_euk_type"/>
</dbReference>
<dbReference type="PRINTS" id="PR00926">
    <property type="entry name" value="MITOCARRIER"/>
</dbReference>
<dbReference type="STRING" id="905079.L1IXY1"/>
<evidence type="ECO:0000256" key="8">
    <source>
        <dbReference type="ARBA" id="ARBA00022792"/>
    </source>
</evidence>
<evidence type="ECO:0000256" key="14">
    <source>
        <dbReference type="PROSITE-ProRule" id="PRU00282"/>
    </source>
</evidence>
<keyword evidence="19" id="KW-1185">Reference proteome</keyword>
<protein>
    <recommendedName>
        <fullName evidence="16">ADP/ATP translocase</fullName>
    </recommendedName>
    <alternativeName>
        <fullName evidence="16">ADP,ATP carrier protein</fullName>
    </alternativeName>
</protein>
<dbReference type="GeneID" id="17297781"/>
<reference evidence="19" key="2">
    <citation type="submission" date="2012-11" db="EMBL/GenBank/DDBJ databases">
        <authorList>
            <person name="Kuo A."/>
            <person name="Curtis B.A."/>
            <person name="Tanifuji G."/>
            <person name="Burki F."/>
            <person name="Gruber A."/>
            <person name="Irimia M."/>
            <person name="Maruyama S."/>
            <person name="Arias M.C."/>
            <person name="Ball S.G."/>
            <person name="Gile G.H."/>
            <person name="Hirakawa Y."/>
            <person name="Hopkins J.F."/>
            <person name="Rensing S.A."/>
            <person name="Schmutz J."/>
            <person name="Symeonidi A."/>
            <person name="Elias M."/>
            <person name="Eveleigh R.J."/>
            <person name="Herman E.K."/>
            <person name="Klute M.J."/>
            <person name="Nakayama T."/>
            <person name="Obornik M."/>
            <person name="Reyes-Prieto A."/>
            <person name="Armbrust E.V."/>
            <person name="Aves S.J."/>
            <person name="Beiko R.G."/>
            <person name="Coutinho P."/>
            <person name="Dacks J.B."/>
            <person name="Durnford D.G."/>
            <person name="Fast N.M."/>
            <person name="Green B.R."/>
            <person name="Grisdale C."/>
            <person name="Hempe F."/>
            <person name="Henrissat B."/>
            <person name="Hoppner M.P."/>
            <person name="Ishida K.-I."/>
            <person name="Kim E."/>
            <person name="Koreny L."/>
            <person name="Kroth P.G."/>
            <person name="Liu Y."/>
            <person name="Malik S.-B."/>
            <person name="Maier U.G."/>
            <person name="McRose D."/>
            <person name="Mock T."/>
            <person name="Neilson J.A."/>
            <person name="Onodera N.T."/>
            <person name="Poole A.M."/>
            <person name="Pritham E.J."/>
            <person name="Richards T.A."/>
            <person name="Rocap G."/>
            <person name="Roy S.W."/>
            <person name="Sarai C."/>
            <person name="Schaack S."/>
            <person name="Shirato S."/>
            <person name="Slamovits C.H."/>
            <person name="Spencer D.F."/>
            <person name="Suzuki S."/>
            <person name="Worden A.Z."/>
            <person name="Zauner S."/>
            <person name="Barry K."/>
            <person name="Bell C."/>
            <person name="Bharti A.K."/>
            <person name="Crow J.A."/>
            <person name="Grimwood J."/>
            <person name="Kramer R."/>
            <person name="Lindquist E."/>
            <person name="Lucas S."/>
            <person name="Salamov A."/>
            <person name="McFadden G.I."/>
            <person name="Lane C.E."/>
            <person name="Keeling P.J."/>
            <person name="Gray M.W."/>
            <person name="Grigoriev I.V."/>
            <person name="Archibald J.M."/>
        </authorList>
    </citation>
    <scope>NUCLEOTIDE SEQUENCE</scope>
    <source>
        <strain evidence="19">CCMP2712</strain>
    </source>
</reference>
<dbReference type="Pfam" id="PF00153">
    <property type="entry name" value="Mito_carr"/>
    <property type="match status" value="3"/>
</dbReference>
<dbReference type="GO" id="GO:0140021">
    <property type="term" value="P:mitochondrial ADP transmembrane transport"/>
    <property type="evidence" value="ECO:0007669"/>
    <property type="project" value="InterPro"/>
</dbReference>
<feature type="transmembrane region" description="Helical" evidence="16">
    <location>
        <begin position="231"/>
        <end position="248"/>
    </location>
</feature>
<comment type="catalytic activity">
    <reaction evidence="12">
        <text>ADP(in) + ATP(out) = ADP(out) + ATP(in)</text>
        <dbReference type="Rhea" id="RHEA:34999"/>
        <dbReference type="ChEBI" id="CHEBI:30616"/>
        <dbReference type="ChEBI" id="CHEBI:456216"/>
    </reaction>
    <physiologicalReaction direction="left-to-right" evidence="12">
        <dbReference type="Rhea" id="RHEA:35000"/>
    </physiologicalReaction>
</comment>
<dbReference type="PANTHER" id="PTHR45635:SF14">
    <property type="entry name" value="ADP_ATP TRANSLOCASE"/>
    <property type="match status" value="1"/>
</dbReference>
<dbReference type="RefSeq" id="XP_005828108.1">
    <property type="nucleotide sequence ID" value="XM_005828051.1"/>
</dbReference>
<dbReference type="GO" id="GO:0005743">
    <property type="term" value="C:mitochondrial inner membrane"/>
    <property type="evidence" value="ECO:0007669"/>
    <property type="project" value="UniProtKB-SubCell"/>
</dbReference>
<dbReference type="EnsemblProtists" id="EKX41128">
    <property type="protein sequence ID" value="EKX41128"/>
    <property type="gene ID" value="GUITHDRAFT_158243"/>
</dbReference>
<evidence type="ECO:0000313" key="19">
    <source>
        <dbReference type="Proteomes" id="UP000011087"/>
    </source>
</evidence>
<reference evidence="18" key="3">
    <citation type="submission" date="2015-06" db="UniProtKB">
        <authorList>
            <consortium name="EnsemblProtists"/>
        </authorList>
    </citation>
    <scope>IDENTIFICATION</scope>
</reference>
<keyword evidence="4 15" id="KW-0813">Transport</keyword>
<dbReference type="OMA" id="CWRKIAG"/>
<dbReference type="EMBL" id="JH993026">
    <property type="protein sequence ID" value="EKX41128.1"/>
    <property type="molecule type" value="Genomic_DNA"/>
</dbReference>
<dbReference type="InterPro" id="IPR002067">
    <property type="entry name" value="MCP"/>
</dbReference>
<sequence length="323" mass="34745">MAENKPLRFLQDLVLGGTSGVIAKTTCAPLERVKILLQVGSLNAEGQKYKGMVDALFKVPKEQGVLALWRGNLSNCLRYFPTQAMNFAFKERYQKLFVRPREEVGFTRWFMGYLAAGGAAGATALTVSYPLEFTYTRLAADTGVAHGAAGAAAGKGPARKFNGIADCMSKTVKSDGIRGLYRGYGPSVAGIIVYRAGYFGLYDFSKVYVMPIMGVGQGANAHSVGAVVTKFGMALTIDIFSALCAYPLDTIRRNMMMMSGRSDKLYTTSWGCLQHTLKQGGVALLYKGAFANSVRAIGSALVLVIYDELKSVFLPNAKSSGGH</sequence>
<dbReference type="eggNOG" id="KOG0749">
    <property type="taxonomic scope" value="Eukaryota"/>
</dbReference>
<dbReference type="InterPro" id="IPR018108">
    <property type="entry name" value="MCP_transmembrane"/>
</dbReference>
<keyword evidence="7" id="KW-0677">Repeat</keyword>
<keyword evidence="11 14" id="KW-0472">Membrane</keyword>
<organism evidence="17">
    <name type="scientific">Guillardia theta (strain CCMP2712)</name>
    <name type="common">Cryptophyte</name>
    <dbReference type="NCBI Taxonomy" id="905079"/>
    <lineage>
        <taxon>Eukaryota</taxon>
        <taxon>Cryptophyceae</taxon>
        <taxon>Pyrenomonadales</taxon>
        <taxon>Geminigeraceae</taxon>
        <taxon>Guillardia</taxon>
    </lineage>
</organism>
<reference evidence="17 19" key="1">
    <citation type="journal article" date="2012" name="Nature">
        <title>Algal genomes reveal evolutionary mosaicism and the fate of nucleomorphs.</title>
        <authorList>
            <consortium name="DOE Joint Genome Institute"/>
            <person name="Curtis B.A."/>
            <person name="Tanifuji G."/>
            <person name="Burki F."/>
            <person name="Gruber A."/>
            <person name="Irimia M."/>
            <person name="Maruyama S."/>
            <person name="Arias M.C."/>
            <person name="Ball S.G."/>
            <person name="Gile G.H."/>
            <person name="Hirakawa Y."/>
            <person name="Hopkins J.F."/>
            <person name="Kuo A."/>
            <person name="Rensing S.A."/>
            <person name="Schmutz J."/>
            <person name="Symeonidi A."/>
            <person name="Elias M."/>
            <person name="Eveleigh R.J."/>
            <person name="Herman E.K."/>
            <person name="Klute M.J."/>
            <person name="Nakayama T."/>
            <person name="Obornik M."/>
            <person name="Reyes-Prieto A."/>
            <person name="Armbrust E.V."/>
            <person name="Aves S.J."/>
            <person name="Beiko R.G."/>
            <person name="Coutinho P."/>
            <person name="Dacks J.B."/>
            <person name="Durnford D.G."/>
            <person name="Fast N.M."/>
            <person name="Green B.R."/>
            <person name="Grisdale C.J."/>
            <person name="Hempel F."/>
            <person name="Henrissat B."/>
            <person name="Hoppner M.P."/>
            <person name="Ishida K."/>
            <person name="Kim E."/>
            <person name="Koreny L."/>
            <person name="Kroth P.G."/>
            <person name="Liu Y."/>
            <person name="Malik S.B."/>
            <person name="Maier U.G."/>
            <person name="McRose D."/>
            <person name="Mock T."/>
            <person name="Neilson J.A."/>
            <person name="Onodera N.T."/>
            <person name="Poole A.M."/>
            <person name="Pritham E.J."/>
            <person name="Richards T.A."/>
            <person name="Rocap G."/>
            <person name="Roy S.W."/>
            <person name="Sarai C."/>
            <person name="Schaack S."/>
            <person name="Shirato S."/>
            <person name="Slamovits C.H."/>
            <person name="Spencer D.F."/>
            <person name="Suzuki S."/>
            <person name="Worden A.Z."/>
            <person name="Zauner S."/>
            <person name="Barry K."/>
            <person name="Bell C."/>
            <person name="Bharti A.K."/>
            <person name="Crow J.A."/>
            <person name="Grimwood J."/>
            <person name="Kramer R."/>
            <person name="Lindquist E."/>
            <person name="Lucas S."/>
            <person name="Salamov A."/>
            <person name="McFadden G.I."/>
            <person name="Lane C.E."/>
            <person name="Keeling P.J."/>
            <person name="Gray M.W."/>
            <person name="Grigoriev I.V."/>
            <person name="Archibald J.M."/>
        </authorList>
    </citation>
    <scope>NUCLEOTIDE SEQUENCE</scope>
    <source>
        <strain evidence="17 19">CCMP2712</strain>
    </source>
</reference>
<keyword evidence="9 16" id="KW-1133">Transmembrane helix</keyword>
<evidence type="ECO:0000256" key="2">
    <source>
        <dbReference type="ARBA" id="ARBA00006375"/>
    </source>
</evidence>
<comment type="function">
    <text evidence="16">Catalyzes the exchange of ADP and ATP across the membrane.</text>
</comment>
<dbReference type="Proteomes" id="UP000011087">
    <property type="component" value="Unassembled WGS sequence"/>
</dbReference>
<comment type="similarity">
    <text evidence="2 15">Belongs to the mitochondrial carrier (TC 2.A.29) family.</text>
</comment>
<accession>L1IXY1</accession>
<comment type="subunit">
    <text evidence="3 16">Monomer.</text>
</comment>
<evidence type="ECO:0000256" key="3">
    <source>
        <dbReference type="ARBA" id="ARBA00011245"/>
    </source>
</evidence>
<evidence type="ECO:0000256" key="9">
    <source>
        <dbReference type="ARBA" id="ARBA00022989"/>
    </source>
</evidence>
<keyword evidence="10" id="KW-0496">Mitochondrion</keyword>
<evidence type="ECO:0000313" key="17">
    <source>
        <dbReference type="EMBL" id="EKX41128.1"/>
    </source>
</evidence>
<dbReference type="KEGG" id="gtt:GUITHDRAFT_158243"/>
<feature type="repeat" description="Solcar" evidence="14">
    <location>
        <begin position="108"/>
        <end position="208"/>
    </location>
</feature>
<keyword evidence="8" id="KW-0999">Mitochondrion inner membrane</keyword>
<evidence type="ECO:0000256" key="16">
    <source>
        <dbReference type="RuleBase" id="RU368008"/>
    </source>
</evidence>
<evidence type="ECO:0000256" key="10">
    <source>
        <dbReference type="ARBA" id="ARBA00023128"/>
    </source>
</evidence>
<evidence type="ECO:0000313" key="18">
    <source>
        <dbReference type="EnsemblProtists" id="EKX41128"/>
    </source>
</evidence>
<dbReference type="HOGENOM" id="CLU_015166_12_0_1"/>
<dbReference type="PRINTS" id="PR00927">
    <property type="entry name" value="ADPTRNSLCASE"/>
</dbReference>
<dbReference type="PROSITE" id="PS50920">
    <property type="entry name" value="SOLCAR"/>
    <property type="match status" value="3"/>
</dbReference>
<feature type="repeat" description="Solcar" evidence="14">
    <location>
        <begin position="225"/>
        <end position="312"/>
    </location>
</feature>
<evidence type="ECO:0000256" key="5">
    <source>
        <dbReference type="ARBA" id="ARBA00022449"/>
    </source>
</evidence>
<evidence type="ECO:0000256" key="12">
    <source>
        <dbReference type="ARBA" id="ARBA00024143"/>
    </source>
</evidence>
<dbReference type="InterPro" id="IPR023395">
    <property type="entry name" value="MCP_dom_sf"/>
</dbReference>
<comment type="subcellular location">
    <subcellularLocation>
        <location evidence="16">Membrane</location>
        <topology evidence="16">Multi-pass membrane protein</topology>
    </subcellularLocation>
    <subcellularLocation>
        <location evidence="1">Mitochondrion inner membrane</location>
        <topology evidence="1">Multi-pass membrane protein</topology>
    </subcellularLocation>
</comment>
<comment type="caution">
    <text evidence="16">Lacks conserved residue(s) required for the propagation of feature annotation.</text>
</comment>
<comment type="function">
    <text evidence="13">ADP:ATP antiporter that mediates import of ADP into the mitochondrial matrix for ATP synthesis, and export of ATP out to fuel the cell. Cycles between the cytoplasmic-open state (c-state) and the matrix-open state (m-state): operates by the alternating access mechanism with a single substrate-binding site intermittently exposed to either the cytosolic (c-state) or matrix (m-state) side of the inner mitochondrial membrane.</text>
</comment>
<dbReference type="Gene3D" id="1.50.40.10">
    <property type="entry name" value="Mitochondrial carrier domain"/>
    <property type="match status" value="1"/>
</dbReference>
<dbReference type="PaxDb" id="55529-EKX41128"/>
<feature type="repeat" description="Solcar" evidence="14">
    <location>
        <begin position="7"/>
        <end position="96"/>
    </location>
</feature>
<keyword evidence="5" id="KW-0050">Antiport</keyword>
<evidence type="ECO:0000256" key="15">
    <source>
        <dbReference type="RuleBase" id="RU000488"/>
    </source>
</evidence>
<dbReference type="SUPFAM" id="SSF103506">
    <property type="entry name" value="Mitochondrial carrier"/>
    <property type="match status" value="1"/>
</dbReference>
<evidence type="ECO:0000256" key="1">
    <source>
        <dbReference type="ARBA" id="ARBA00004448"/>
    </source>
</evidence>
<evidence type="ECO:0000256" key="6">
    <source>
        <dbReference type="ARBA" id="ARBA00022692"/>
    </source>
</evidence>
<dbReference type="AlphaFoldDB" id="L1IXY1"/>